<evidence type="ECO:0000256" key="1">
    <source>
        <dbReference type="SAM" id="MobiDB-lite"/>
    </source>
</evidence>
<sequence>MLPFLKQVPSLSSGLKQSHHWFRSLPPAIPETASRPVSPRRLRFALGLDRAKRVHAPTRDTPSALSVSPETGRSPGRACRSLACRRC</sequence>
<evidence type="ECO:0000313" key="2">
    <source>
        <dbReference type="EMBL" id="ODQ49064.1"/>
    </source>
</evidence>
<accession>A0A1E3NSP3</accession>
<dbReference type="Proteomes" id="UP000094455">
    <property type="component" value="Unassembled WGS sequence"/>
</dbReference>
<gene>
    <name evidence="2" type="ORF">PICMEDRAFT_91429</name>
</gene>
<proteinExistence type="predicted"/>
<name>A0A1E3NSP3_9ASCO</name>
<dbReference type="AlphaFoldDB" id="A0A1E3NSP3"/>
<organism evidence="2 3">
    <name type="scientific">Pichia membranifaciens NRRL Y-2026</name>
    <dbReference type="NCBI Taxonomy" id="763406"/>
    <lineage>
        <taxon>Eukaryota</taxon>
        <taxon>Fungi</taxon>
        <taxon>Dikarya</taxon>
        <taxon>Ascomycota</taxon>
        <taxon>Saccharomycotina</taxon>
        <taxon>Pichiomycetes</taxon>
        <taxon>Pichiales</taxon>
        <taxon>Pichiaceae</taxon>
        <taxon>Pichia</taxon>
    </lineage>
</organism>
<dbReference type="EMBL" id="KV454001">
    <property type="protein sequence ID" value="ODQ49064.1"/>
    <property type="molecule type" value="Genomic_DNA"/>
</dbReference>
<evidence type="ECO:0000313" key="3">
    <source>
        <dbReference type="Proteomes" id="UP000094455"/>
    </source>
</evidence>
<keyword evidence="3" id="KW-1185">Reference proteome</keyword>
<reference evidence="2 3" key="1">
    <citation type="journal article" date="2016" name="Proc. Natl. Acad. Sci. U.S.A.">
        <title>Comparative genomics of biotechnologically important yeasts.</title>
        <authorList>
            <person name="Riley R."/>
            <person name="Haridas S."/>
            <person name="Wolfe K.H."/>
            <person name="Lopes M.R."/>
            <person name="Hittinger C.T."/>
            <person name="Goeker M."/>
            <person name="Salamov A.A."/>
            <person name="Wisecaver J.H."/>
            <person name="Long T.M."/>
            <person name="Calvey C.H."/>
            <person name="Aerts A.L."/>
            <person name="Barry K.W."/>
            <person name="Choi C."/>
            <person name="Clum A."/>
            <person name="Coughlan A.Y."/>
            <person name="Deshpande S."/>
            <person name="Douglass A.P."/>
            <person name="Hanson S.J."/>
            <person name="Klenk H.-P."/>
            <person name="LaButti K.M."/>
            <person name="Lapidus A."/>
            <person name="Lindquist E.A."/>
            <person name="Lipzen A.M."/>
            <person name="Meier-Kolthoff J.P."/>
            <person name="Ohm R.A."/>
            <person name="Otillar R.P."/>
            <person name="Pangilinan J.L."/>
            <person name="Peng Y."/>
            <person name="Rokas A."/>
            <person name="Rosa C.A."/>
            <person name="Scheuner C."/>
            <person name="Sibirny A.A."/>
            <person name="Slot J.C."/>
            <person name="Stielow J.B."/>
            <person name="Sun H."/>
            <person name="Kurtzman C.P."/>
            <person name="Blackwell M."/>
            <person name="Grigoriev I.V."/>
            <person name="Jeffries T.W."/>
        </authorList>
    </citation>
    <scope>NUCLEOTIDE SEQUENCE [LARGE SCALE GENOMIC DNA]</scope>
    <source>
        <strain evidence="2 3">NRRL Y-2026</strain>
    </source>
</reference>
<feature type="region of interest" description="Disordered" evidence="1">
    <location>
        <begin position="55"/>
        <end position="77"/>
    </location>
</feature>
<dbReference type="RefSeq" id="XP_019020177.1">
    <property type="nucleotide sequence ID" value="XM_019165069.1"/>
</dbReference>
<feature type="compositionally biased region" description="Polar residues" evidence="1">
    <location>
        <begin position="60"/>
        <end position="71"/>
    </location>
</feature>
<protein>
    <submittedName>
        <fullName evidence="2">Uncharacterized protein</fullName>
    </submittedName>
</protein>
<dbReference type="GeneID" id="30181756"/>